<organism evidence="7 8">
    <name type="scientific">Syphacia muris</name>
    <dbReference type="NCBI Taxonomy" id="451379"/>
    <lineage>
        <taxon>Eukaryota</taxon>
        <taxon>Metazoa</taxon>
        <taxon>Ecdysozoa</taxon>
        <taxon>Nematoda</taxon>
        <taxon>Chromadorea</taxon>
        <taxon>Rhabditida</taxon>
        <taxon>Spirurina</taxon>
        <taxon>Oxyuridomorpha</taxon>
        <taxon>Oxyuroidea</taxon>
        <taxon>Oxyuridae</taxon>
        <taxon>Syphacia</taxon>
    </lineage>
</organism>
<dbReference type="GO" id="GO:0019781">
    <property type="term" value="F:NEDD8 activating enzyme activity"/>
    <property type="evidence" value="ECO:0007669"/>
    <property type="project" value="UniProtKB-UniRule"/>
</dbReference>
<accession>A0A158R4J3</accession>
<dbReference type="GO" id="GO:0005737">
    <property type="term" value="C:cytoplasm"/>
    <property type="evidence" value="ECO:0007669"/>
    <property type="project" value="TreeGrafter"/>
</dbReference>
<proteinExistence type="inferred from homology"/>
<comment type="similarity">
    <text evidence="2 5">Belongs to the ubiquitin-activating E1 family. ULA1 subfamily.</text>
</comment>
<protein>
    <recommendedName>
        <fullName evidence="3 5">NEDD8-activating enzyme E1 regulatory subunit</fullName>
    </recommendedName>
</protein>
<dbReference type="Proteomes" id="UP000046393">
    <property type="component" value="Unplaced"/>
</dbReference>
<evidence type="ECO:0000313" key="7">
    <source>
        <dbReference type="Proteomes" id="UP000046393"/>
    </source>
</evidence>
<dbReference type="UniPathway" id="UPA00885"/>
<evidence type="ECO:0000256" key="3">
    <source>
        <dbReference type="ARBA" id="ARBA00015407"/>
    </source>
</evidence>
<evidence type="ECO:0000256" key="5">
    <source>
        <dbReference type="PIRNR" id="PIRNR039099"/>
    </source>
</evidence>
<dbReference type="GO" id="GO:0045116">
    <property type="term" value="P:protein neddylation"/>
    <property type="evidence" value="ECO:0007669"/>
    <property type="project" value="UniProtKB-UniRule"/>
</dbReference>
<dbReference type="PIRSF" id="PIRSF039099">
    <property type="entry name" value="APP-BP1"/>
    <property type="match status" value="1"/>
</dbReference>
<keyword evidence="7" id="KW-1185">Reference proteome</keyword>
<dbReference type="Pfam" id="PF00899">
    <property type="entry name" value="ThiF"/>
    <property type="match status" value="1"/>
</dbReference>
<dbReference type="InterPro" id="IPR045886">
    <property type="entry name" value="ThiF/MoeB/HesA"/>
</dbReference>
<comment type="pathway">
    <text evidence="1 5">Protein modification; protein neddylation.</text>
</comment>
<dbReference type="STRING" id="451379.A0A158R4J3"/>
<sequence length="512" mass="58536">MTEKDVRYDRQLRLWGDEGQNCIEHANVCVLGSSALATEILKNLVLAGVKYVYIVDGTLVTEPDLGNNFFLEPSDIGRSRAKATLQHLKELNPMVKGDYDCKNLEDFVINEISTLARFTIVVGANLIEKVALEVSKYLFDRNIPFVNAKILGFAGYVRVCVKEHTIINSHEENEPLDLRLDKPFSALSEMVNAIELESLPYEVHSHTPYLLLYLKALELWREQYSNEEVDSFPDNYQKRKQFEQVFLDLRMEHPEHGSINEENFMEGKAMIVRCMRKTTVPPKVCELLKDEKAEHPNVTSFWIFVAALKRFVAKHNALPVYNYALCILLELKLKKDFVRLDECLSFCKNAVFLRVQHGTSLEQEANSHLEDVLASIRNVELKVNSITSRLMVPPCIWYLLMKAVDRFYVEKWRYPGCNGVPCTIDSHDLMLRVVSLVQDSDVIDANELLMKIPKEAVDEICRYGNSELHVISSLIGGVAAQEVIKLATHQYIPLENCFVFDGHTQQSATFKL</sequence>
<dbReference type="WBParaSite" id="SMUV_0000355701-mRNA-1">
    <property type="protein sequence ID" value="SMUV_0000355701-mRNA-1"/>
    <property type="gene ID" value="SMUV_0000355701"/>
</dbReference>
<dbReference type="PANTHER" id="PTHR10953:SF29">
    <property type="entry name" value="NEDD8-ACTIVATING ENZYME E1 REGULATORY SUBUNIT"/>
    <property type="match status" value="1"/>
</dbReference>
<evidence type="ECO:0000256" key="4">
    <source>
        <dbReference type="ARBA" id="ARBA00022786"/>
    </source>
</evidence>
<dbReference type="InterPro" id="IPR000594">
    <property type="entry name" value="ThiF_NAD_FAD-bd"/>
</dbReference>
<dbReference type="InterPro" id="IPR035985">
    <property type="entry name" value="Ubiquitin-activating_enz"/>
</dbReference>
<keyword evidence="4 5" id="KW-0833">Ubl conjugation pathway</keyword>
<dbReference type="SUPFAM" id="SSF69572">
    <property type="entry name" value="Activating enzymes of the ubiquitin-like proteins"/>
    <property type="match status" value="1"/>
</dbReference>
<evidence type="ECO:0000313" key="8">
    <source>
        <dbReference type="WBParaSite" id="SMUV_0000355701-mRNA-1"/>
    </source>
</evidence>
<dbReference type="InterPro" id="IPR030667">
    <property type="entry name" value="APP-BP1"/>
</dbReference>
<dbReference type="PANTHER" id="PTHR10953">
    <property type="entry name" value="UBIQUITIN-ACTIVATING ENZYME E1"/>
    <property type="match status" value="1"/>
</dbReference>
<evidence type="ECO:0000256" key="1">
    <source>
        <dbReference type="ARBA" id="ARBA00005032"/>
    </source>
</evidence>
<feature type="domain" description="THIF-type NAD/FAD binding fold" evidence="6">
    <location>
        <begin position="8"/>
        <end position="510"/>
    </location>
</feature>
<evidence type="ECO:0000259" key="6">
    <source>
        <dbReference type="Pfam" id="PF00899"/>
    </source>
</evidence>
<dbReference type="Gene3D" id="3.40.50.720">
    <property type="entry name" value="NAD(P)-binding Rossmann-like Domain"/>
    <property type="match status" value="2"/>
</dbReference>
<dbReference type="AlphaFoldDB" id="A0A158R4J3"/>
<evidence type="ECO:0000256" key="2">
    <source>
        <dbReference type="ARBA" id="ARBA00006868"/>
    </source>
</evidence>
<name>A0A158R4J3_9BILA</name>
<reference evidence="8" key="1">
    <citation type="submission" date="2016-04" db="UniProtKB">
        <authorList>
            <consortium name="WormBaseParasite"/>
        </authorList>
    </citation>
    <scope>IDENTIFICATION</scope>
</reference>